<name>A0ABV9KL49_9RHOB</name>
<dbReference type="InterPro" id="IPR036390">
    <property type="entry name" value="WH_DNA-bd_sf"/>
</dbReference>
<dbReference type="CDD" id="cd07377">
    <property type="entry name" value="WHTH_GntR"/>
    <property type="match status" value="1"/>
</dbReference>
<dbReference type="Pfam" id="PF07729">
    <property type="entry name" value="FCD"/>
    <property type="match status" value="1"/>
</dbReference>
<evidence type="ECO:0000256" key="1">
    <source>
        <dbReference type="ARBA" id="ARBA00023015"/>
    </source>
</evidence>
<dbReference type="PANTHER" id="PTHR43537">
    <property type="entry name" value="TRANSCRIPTIONAL REGULATOR, GNTR FAMILY"/>
    <property type="match status" value="1"/>
</dbReference>
<organism evidence="5 6">
    <name type="scientific">Seohaeicola nanhaiensis</name>
    <dbReference type="NCBI Taxonomy" id="1387282"/>
    <lineage>
        <taxon>Bacteria</taxon>
        <taxon>Pseudomonadati</taxon>
        <taxon>Pseudomonadota</taxon>
        <taxon>Alphaproteobacteria</taxon>
        <taxon>Rhodobacterales</taxon>
        <taxon>Roseobacteraceae</taxon>
        <taxon>Seohaeicola</taxon>
    </lineage>
</organism>
<proteinExistence type="predicted"/>
<dbReference type="InterPro" id="IPR036388">
    <property type="entry name" value="WH-like_DNA-bd_sf"/>
</dbReference>
<evidence type="ECO:0000313" key="6">
    <source>
        <dbReference type="Proteomes" id="UP001595973"/>
    </source>
</evidence>
<keyword evidence="1" id="KW-0805">Transcription regulation</keyword>
<dbReference type="SUPFAM" id="SSF48008">
    <property type="entry name" value="GntR ligand-binding domain-like"/>
    <property type="match status" value="1"/>
</dbReference>
<evidence type="ECO:0000259" key="4">
    <source>
        <dbReference type="PROSITE" id="PS50949"/>
    </source>
</evidence>
<dbReference type="Proteomes" id="UP001595973">
    <property type="component" value="Unassembled WGS sequence"/>
</dbReference>
<gene>
    <name evidence="5" type="ORF">ACFO5X_20305</name>
</gene>
<dbReference type="SUPFAM" id="SSF46785">
    <property type="entry name" value="Winged helix' DNA-binding domain"/>
    <property type="match status" value="1"/>
</dbReference>
<dbReference type="EMBL" id="JBHSGI010000031">
    <property type="protein sequence ID" value="MFC4670902.1"/>
    <property type="molecule type" value="Genomic_DNA"/>
</dbReference>
<dbReference type="InterPro" id="IPR008920">
    <property type="entry name" value="TF_FadR/GntR_C"/>
</dbReference>
<dbReference type="SMART" id="SM00345">
    <property type="entry name" value="HTH_GNTR"/>
    <property type="match status" value="1"/>
</dbReference>
<dbReference type="PROSITE" id="PS50949">
    <property type="entry name" value="HTH_GNTR"/>
    <property type="match status" value="1"/>
</dbReference>
<keyword evidence="6" id="KW-1185">Reference proteome</keyword>
<dbReference type="Gene3D" id="1.20.120.530">
    <property type="entry name" value="GntR ligand-binding domain-like"/>
    <property type="match status" value="1"/>
</dbReference>
<dbReference type="SMART" id="SM00895">
    <property type="entry name" value="FCD"/>
    <property type="match status" value="1"/>
</dbReference>
<dbReference type="PANTHER" id="PTHR43537:SF5">
    <property type="entry name" value="UXU OPERON TRANSCRIPTIONAL REGULATOR"/>
    <property type="match status" value="1"/>
</dbReference>
<dbReference type="RefSeq" id="WP_380720494.1">
    <property type="nucleotide sequence ID" value="NZ_JBHSGI010000031.1"/>
</dbReference>
<dbReference type="InterPro" id="IPR011711">
    <property type="entry name" value="GntR_C"/>
</dbReference>
<dbReference type="Pfam" id="PF00392">
    <property type="entry name" value="GntR"/>
    <property type="match status" value="1"/>
</dbReference>
<evidence type="ECO:0000256" key="2">
    <source>
        <dbReference type="ARBA" id="ARBA00023125"/>
    </source>
</evidence>
<dbReference type="Gene3D" id="1.10.10.10">
    <property type="entry name" value="Winged helix-like DNA-binding domain superfamily/Winged helix DNA-binding domain"/>
    <property type="match status" value="1"/>
</dbReference>
<reference evidence="6" key="1">
    <citation type="journal article" date="2019" name="Int. J. Syst. Evol. Microbiol.">
        <title>The Global Catalogue of Microorganisms (GCM) 10K type strain sequencing project: providing services to taxonomists for standard genome sequencing and annotation.</title>
        <authorList>
            <consortium name="The Broad Institute Genomics Platform"/>
            <consortium name="The Broad Institute Genome Sequencing Center for Infectious Disease"/>
            <person name="Wu L."/>
            <person name="Ma J."/>
        </authorList>
    </citation>
    <scope>NUCLEOTIDE SEQUENCE [LARGE SCALE GENOMIC DNA]</scope>
    <source>
        <strain evidence="6">CGMCC 4.7283</strain>
    </source>
</reference>
<comment type="caution">
    <text evidence="5">The sequence shown here is derived from an EMBL/GenBank/DDBJ whole genome shotgun (WGS) entry which is preliminary data.</text>
</comment>
<keyword evidence="3" id="KW-0804">Transcription</keyword>
<protein>
    <submittedName>
        <fullName evidence="5">GntR family transcriptional regulator</fullName>
    </submittedName>
</protein>
<feature type="domain" description="HTH gntR-type" evidence="4">
    <location>
        <begin position="17"/>
        <end position="84"/>
    </location>
</feature>
<dbReference type="InterPro" id="IPR000524">
    <property type="entry name" value="Tscrpt_reg_HTH_GntR"/>
</dbReference>
<sequence length="228" mass="25980">MADIEQQDRKGKLARPSSISEGVYDRIYERIMALEIAPGARIPIDALARDLNVSQTPVREALSMLEREGLVRKAHLIGYSAAPQLTRKEFDDLYTFRLLLEPEAARLACRNMTPEALARLETDAADMGRGEPPVDRNSRYSRFARADAQFHDDILAIGGNQVIRQALADQHVHLHIFRLMFHSRVTQEALEEHERLLVAFREGDPEAAHQAMYDHIDRSRARLLLAYE</sequence>
<evidence type="ECO:0000313" key="5">
    <source>
        <dbReference type="EMBL" id="MFC4670902.1"/>
    </source>
</evidence>
<accession>A0ABV9KL49</accession>
<evidence type="ECO:0000256" key="3">
    <source>
        <dbReference type="ARBA" id="ARBA00023163"/>
    </source>
</evidence>
<keyword evidence="2" id="KW-0238">DNA-binding</keyword>